<reference evidence="1 2" key="1">
    <citation type="submission" date="2016-01" db="EMBL/GenBank/DDBJ databases">
        <authorList>
            <person name="Regsiter A."/>
            <person name="william w."/>
        </authorList>
    </citation>
    <scope>NUCLEOTIDE SEQUENCE [LARGE SCALE GENOMIC DNA]</scope>
    <source>
        <strain evidence="1 2">CFBP 5494</strain>
    </source>
</reference>
<dbReference type="AlphaFoldDB" id="A0A9W5EXY4"/>
<dbReference type="Proteomes" id="UP000191933">
    <property type="component" value="Unassembled WGS sequence"/>
</dbReference>
<gene>
    <name evidence="1" type="ORF">AGR2A_Cc120083</name>
</gene>
<name>A0A9W5EXY4_9HYPH</name>
<keyword evidence="2" id="KW-1185">Reference proteome</keyword>
<evidence type="ECO:0000313" key="1">
    <source>
        <dbReference type="EMBL" id="CUW87524.1"/>
    </source>
</evidence>
<evidence type="ECO:0000313" key="2">
    <source>
        <dbReference type="Proteomes" id="UP000191933"/>
    </source>
</evidence>
<sequence>MGTKLEEDVMPELQVDEFDRMVLLKALKNQRGVYIQQWSGVRADEKIPFHIRAQESELIDKEIARVGELCQRMSDAVWTTDNEHPEVASLQADEITEAEAKRRTAVANMITAEIEAMEKIANLPKGAQKTLVRRLFPISHPVKDMEAAEAAVASGDLTREEAAAALGIDVDFAEADAQIASIRERLDQLEPGTWTTLPEDAEDWIFDVTDPEEKVVIASADTQTDGTEVAFYTYDLTPAEKHKIKRELQGYDLITWQETVGGDYQGVDFSEPAASVIFVRKNKDSYYEIHPGSDISAEFRKHMKSFFLSRCEYNSFEEVRNLVQERAVAFCKLGGKSLSKRHIDIEISINGQTKTLRGTAGDADRLLKELTAAHRRF</sequence>
<proteinExistence type="predicted"/>
<comment type="caution">
    <text evidence="1">The sequence shown here is derived from an EMBL/GenBank/DDBJ whole genome shotgun (WGS) entry which is preliminary data.</text>
</comment>
<organism evidence="1 2">
    <name type="scientific">Agrobacterium genomosp. 2 str. CFBP 5494</name>
    <dbReference type="NCBI Taxonomy" id="1183436"/>
    <lineage>
        <taxon>Bacteria</taxon>
        <taxon>Pseudomonadati</taxon>
        <taxon>Pseudomonadota</taxon>
        <taxon>Alphaproteobacteria</taxon>
        <taxon>Hyphomicrobiales</taxon>
        <taxon>Rhizobiaceae</taxon>
        <taxon>Rhizobium/Agrobacterium group</taxon>
        <taxon>Agrobacterium</taxon>
        <taxon>Agrobacterium tumefaciens complex</taxon>
    </lineage>
</organism>
<protein>
    <submittedName>
        <fullName evidence="1">Uncharacterized protein</fullName>
    </submittedName>
</protein>
<dbReference type="EMBL" id="FBVY01000004">
    <property type="protein sequence ID" value="CUW87524.1"/>
    <property type="molecule type" value="Genomic_DNA"/>
</dbReference>
<dbReference type="RefSeq" id="WP_139786362.1">
    <property type="nucleotide sequence ID" value="NZ_LT009718.1"/>
</dbReference>
<accession>A0A9W5EXY4</accession>